<organism evidence="3 4">
    <name type="scientific">Lepisosteus oculatus</name>
    <name type="common">Spotted gar</name>
    <dbReference type="NCBI Taxonomy" id="7918"/>
    <lineage>
        <taxon>Eukaryota</taxon>
        <taxon>Metazoa</taxon>
        <taxon>Chordata</taxon>
        <taxon>Craniata</taxon>
        <taxon>Vertebrata</taxon>
        <taxon>Euteleostomi</taxon>
        <taxon>Actinopterygii</taxon>
        <taxon>Neopterygii</taxon>
        <taxon>Holostei</taxon>
        <taxon>Semionotiformes</taxon>
        <taxon>Lepisosteidae</taxon>
        <taxon>Lepisosteus</taxon>
    </lineage>
</organism>
<dbReference type="Ensembl" id="ENSLOCT00000009206.1">
    <property type="protein sequence ID" value="ENSLOCP00000009195.1"/>
    <property type="gene ID" value="ENSLOCG00000007578.1"/>
</dbReference>
<proteinExistence type="predicted"/>
<dbReference type="SUPFAM" id="SSF50156">
    <property type="entry name" value="PDZ domain-like"/>
    <property type="match status" value="2"/>
</dbReference>
<dbReference type="PANTHER" id="PTHR48484">
    <property type="entry name" value="PRO-INTERLEUKIN-16"/>
    <property type="match status" value="1"/>
</dbReference>
<dbReference type="STRING" id="7918.ENSLOCP00000009195"/>
<dbReference type="GeneTree" id="ENSGT00940000156178"/>
<feature type="domain" description="PDZ" evidence="2">
    <location>
        <begin position="219"/>
        <end position="289"/>
    </location>
</feature>
<reference evidence="3" key="3">
    <citation type="submission" date="2025-09" db="UniProtKB">
        <authorList>
            <consortium name="Ensembl"/>
        </authorList>
    </citation>
    <scope>IDENTIFICATION</scope>
</reference>
<dbReference type="HOGENOM" id="CLU_079253_0_0_1"/>
<evidence type="ECO:0000313" key="4">
    <source>
        <dbReference type="Proteomes" id="UP000018468"/>
    </source>
</evidence>
<dbReference type="Pfam" id="PF00595">
    <property type="entry name" value="PDZ"/>
    <property type="match status" value="2"/>
</dbReference>
<feature type="domain" description="PDZ" evidence="2">
    <location>
        <begin position="145"/>
        <end position="202"/>
    </location>
</feature>
<feature type="compositionally biased region" description="Low complexity" evidence="1">
    <location>
        <begin position="29"/>
        <end position="42"/>
    </location>
</feature>
<accession>W5MLD6</accession>
<dbReference type="EMBL" id="AHAT01020050">
    <property type="status" value="NOT_ANNOTATED_CDS"/>
    <property type="molecule type" value="Genomic_DNA"/>
</dbReference>
<dbReference type="InterPro" id="IPR036034">
    <property type="entry name" value="PDZ_sf"/>
</dbReference>
<dbReference type="Proteomes" id="UP000018468">
    <property type="component" value="Linkage group LG24"/>
</dbReference>
<dbReference type="GO" id="GO:0050930">
    <property type="term" value="P:induction of positive chemotaxis"/>
    <property type="evidence" value="ECO:0007669"/>
    <property type="project" value="InterPro"/>
</dbReference>
<dbReference type="Bgee" id="ENSLOCG00000007578">
    <property type="expression patterns" value="Expressed in bone element and 12 other cell types or tissues"/>
</dbReference>
<feature type="compositionally biased region" description="Basic and acidic residues" evidence="1">
    <location>
        <begin position="10"/>
        <end position="28"/>
    </location>
</feature>
<keyword evidence="4" id="KW-1185">Reference proteome</keyword>
<protein>
    <recommendedName>
        <fullName evidence="2">PDZ domain-containing protein</fullName>
    </recommendedName>
</protein>
<dbReference type="PROSITE" id="PS50106">
    <property type="entry name" value="PDZ"/>
    <property type="match status" value="2"/>
</dbReference>
<dbReference type="AlphaFoldDB" id="W5MLD6"/>
<dbReference type="InterPro" id="IPR055287">
    <property type="entry name" value="IL-16-like"/>
</dbReference>
<dbReference type="EMBL" id="AHAT01020051">
    <property type="status" value="NOT_ANNOTATED_CDS"/>
    <property type="molecule type" value="Genomic_DNA"/>
</dbReference>
<evidence type="ECO:0000256" key="1">
    <source>
        <dbReference type="SAM" id="MobiDB-lite"/>
    </source>
</evidence>
<name>W5MLD6_LEPOC</name>
<dbReference type="PANTHER" id="PTHR48484:SF1">
    <property type="entry name" value="DENTIN SIALOPHOSPHOPROTEIN"/>
    <property type="match status" value="1"/>
</dbReference>
<dbReference type="OMA" id="NHIASHR"/>
<dbReference type="eggNOG" id="ENOG502QSU7">
    <property type="taxonomic scope" value="Eukaryota"/>
</dbReference>
<sequence>RWSSEEEDSRSESSESSEGHDTDSDRSDSGSSSLTITSSFSQSDRRSFSVSLADLCGLGGADDWDDSDAEDSRSLRSASLSSSMSSALSMVSIIPHDELESLLDDVRAAGEETLAVSPAPFPAHRCTSLTYWCTGARVCVSTCTIVHRVFPCGLAAQEGSIREGDRVLSINGTALQAAAHWEALRTLRRARSREQAIVVLRKGTCTPAATAEPPQPGKTVHLILTKSSSDLGFSLEGGRGSNQGDRPLTVKKVFPGGPVDQVLPGDEVLEVKGRSLRGLRRLEAWNWIKMLPPGPVEVLLQRPCRL</sequence>
<evidence type="ECO:0000313" key="3">
    <source>
        <dbReference type="Ensembl" id="ENSLOCP00000009195.1"/>
    </source>
</evidence>
<dbReference type="EMBL" id="AHAT01020052">
    <property type="status" value="NOT_ANNOTATED_CDS"/>
    <property type="molecule type" value="Genomic_DNA"/>
</dbReference>
<feature type="region of interest" description="Disordered" evidence="1">
    <location>
        <begin position="1"/>
        <end position="47"/>
    </location>
</feature>
<dbReference type="InterPro" id="IPR001478">
    <property type="entry name" value="PDZ"/>
</dbReference>
<dbReference type="InParanoid" id="W5MLD6"/>
<reference evidence="4" key="1">
    <citation type="submission" date="2011-12" db="EMBL/GenBank/DDBJ databases">
        <title>The Draft Genome of Lepisosteus oculatus.</title>
        <authorList>
            <consortium name="The Broad Institute Genome Assembly &amp; Analysis Group"/>
            <consortium name="Computational R&amp;D Group"/>
            <consortium name="and Sequencing Platform"/>
            <person name="Di Palma F."/>
            <person name="Alfoldi J."/>
            <person name="Johnson J."/>
            <person name="Berlin A."/>
            <person name="Gnerre S."/>
            <person name="Jaffe D."/>
            <person name="MacCallum I."/>
            <person name="Young S."/>
            <person name="Walker B.J."/>
            <person name="Lander E.S."/>
            <person name="Lindblad-Toh K."/>
        </authorList>
    </citation>
    <scope>NUCLEOTIDE SEQUENCE [LARGE SCALE GENOMIC DNA]</scope>
</reference>
<dbReference type="Gene3D" id="2.30.42.10">
    <property type="match status" value="2"/>
</dbReference>
<dbReference type="GO" id="GO:0005125">
    <property type="term" value="F:cytokine activity"/>
    <property type="evidence" value="ECO:0007669"/>
    <property type="project" value="InterPro"/>
</dbReference>
<reference evidence="3" key="2">
    <citation type="submission" date="2025-08" db="UniProtKB">
        <authorList>
            <consortium name="Ensembl"/>
        </authorList>
    </citation>
    <scope>IDENTIFICATION</scope>
</reference>
<evidence type="ECO:0000259" key="2">
    <source>
        <dbReference type="PROSITE" id="PS50106"/>
    </source>
</evidence>
<dbReference type="SMART" id="SM00228">
    <property type="entry name" value="PDZ"/>
    <property type="match status" value="2"/>
</dbReference>